<reference evidence="1 2" key="1">
    <citation type="journal article" date="2022" name="Hortic Res">
        <title>A haplotype resolved chromosomal level avocado genome allows analysis of novel avocado genes.</title>
        <authorList>
            <person name="Nath O."/>
            <person name="Fletcher S.J."/>
            <person name="Hayward A."/>
            <person name="Shaw L.M."/>
            <person name="Masouleh A.K."/>
            <person name="Furtado A."/>
            <person name="Henry R.J."/>
            <person name="Mitter N."/>
        </authorList>
    </citation>
    <scope>NUCLEOTIDE SEQUENCE [LARGE SCALE GENOMIC DNA]</scope>
    <source>
        <strain evidence="2">cv. Hass</strain>
    </source>
</reference>
<name>A0ACC2LKI4_PERAE</name>
<sequence>MADNTRAAQMEERIRNLQASHTTLQETSEQHGALLNEVLQRVNELRTVLQEKDDQAKQHRGPTGPSFGYTGGIQTRTMKLDFPHFDGTNPSGWLFKAKQYFAYHQVPVEQWLTVASLNMNADALEWYQWYMEYKPKASWEDFVAAMDSRFGPPRMKPVSVTIARGRRKNLIILLRQNPHAHNNKIVVVTSSPIQTPSSSSDLDSQHQEQGPWVHKIHCRSGCCCGTDTERGYGQGDGEGSPVRLQPDTAFDRGRVSFQSPKQDQIAILMVSFQSPKQDQDLGS</sequence>
<protein>
    <submittedName>
        <fullName evidence="1">Uncharacterized protein</fullName>
    </submittedName>
</protein>
<evidence type="ECO:0000313" key="1">
    <source>
        <dbReference type="EMBL" id="KAJ8633960.1"/>
    </source>
</evidence>
<organism evidence="1 2">
    <name type="scientific">Persea americana</name>
    <name type="common">Avocado</name>
    <dbReference type="NCBI Taxonomy" id="3435"/>
    <lineage>
        <taxon>Eukaryota</taxon>
        <taxon>Viridiplantae</taxon>
        <taxon>Streptophyta</taxon>
        <taxon>Embryophyta</taxon>
        <taxon>Tracheophyta</taxon>
        <taxon>Spermatophyta</taxon>
        <taxon>Magnoliopsida</taxon>
        <taxon>Magnoliidae</taxon>
        <taxon>Laurales</taxon>
        <taxon>Lauraceae</taxon>
        <taxon>Persea</taxon>
    </lineage>
</organism>
<dbReference type="EMBL" id="CM056816">
    <property type="protein sequence ID" value="KAJ8633960.1"/>
    <property type="molecule type" value="Genomic_DNA"/>
</dbReference>
<evidence type="ECO:0000313" key="2">
    <source>
        <dbReference type="Proteomes" id="UP001234297"/>
    </source>
</evidence>
<accession>A0ACC2LKI4</accession>
<gene>
    <name evidence="1" type="ORF">MRB53_027296</name>
</gene>
<proteinExistence type="predicted"/>
<dbReference type="Proteomes" id="UP001234297">
    <property type="component" value="Chromosome 8"/>
</dbReference>
<keyword evidence="2" id="KW-1185">Reference proteome</keyword>
<comment type="caution">
    <text evidence="1">The sequence shown here is derived from an EMBL/GenBank/DDBJ whole genome shotgun (WGS) entry which is preliminary data.</text>
</comment>